<dbReference type="EMBL" id="CP103445">
    <property type="protein sequence ID" value="UWS33822.1"/>
    <property type="molecule type" value="Genomic_DNA"/>
</dbReference>
<evidence type="ECO:0000313" key="2">
    <source>
        <dbReference type="Proteomes" id="UP001058553"/>
    </source>
</evidence>
<dbReference type="Proteomes" id="UP001058553">
    <property type="component" value="Chromosome"/>
</dbReference>
<proteinExistence type="predicted"/>
<name>A0ABY5X9C1_ERWPY</name>
<sequence length="262" mass="29112">MAPTLIASSFFNKNIGEFAHQGETRFVRFGYMVAATSLFKLTELELIAPEDDIHTYITIEQVGGTYGNQTAVSEKILDLKDDGISEAEIIGHLLASELLDENANIHAGRIALRSYCFVEDGNEVSCNQVAGVGVEEAFQKKGISSRAYLFLLNWFEHLVCDDTQTIPGAKIWAGTLIRACEVRIYNENGHVFEDVLGELGKGRNRGFLPWNKGMLTDVSTWQPNEVRPTAQKYIVLVISRDTSLTVGLLPSVKRQQSERVLT</sequence>
<reference evidence="1" key="1">
    <citation type="submission" date="2022-07" db="EMBL/GenBank/DDBJ databases">
        <title>Genetic diversity of Erwinia pyrifoliae.</title>
        <authorList>
            <person name="Park D.S."/>
            <person name="Ham H."/>
        </authorList>
    </citation>
    <scope>NUCLEOTIDE SEQUENCE</scope>
    <source>
        <strain evidence="1">CP201486</strain>
    </source>
</reference>
<dbReference type="RefSeq" id="WP_104945174.1">
    <property type="nucleotide sequence ID" value="NZ_CP023567.1"/>
</dbReference>
<organism evidence="1 2">
    <name type="scientific">Erwinia pyrifoliae</name>
    <dbReference type="NCBI Taxonomy" id="79967"/>
    <lineage>
        <taxon>Bacteria</taxon>
        <taxon>Pseudomonadati</taxon>
        <taxon>Pseudomonadota</taxon>
        <taxon>Gammaproteobacteria</taxon>
        <taxon>Enterobacterales</taxon>
        <taxon>Erwiniaceae</taxon>
        <taxon>Erwinia</taxon>
    </lineage>
</organism>
<protein>
    <submittedName>
        <fullName evidence="1">Uncharacterized protein</fullName>
    </submittedName>
</protein>
<keyword evidence="2" id="KW-1185">Reference proteome</keyword>
<evidence type="ECO:0000313" key="1">
    <source>
        <dbReference type="EMBL" id="UWS33822.1"/>
    </source>
</evidence>
<accession>A0ABY5X9C1</accession>
<gene>
    <name evidence="1" type="ORF">NYP84_00905</name>
</gene>
<dbReference type="GeneID" id="92238652"/>